<gene>
    <name evidence="1" type="ORF">CEXT_532981</name>
</gene>
<keyword evidence="2" id="KW-1185">Reference proteome</keyword>
<organism evidence="1 2">
    <name type="scientific">Caerostris extrusa</name>
    <name type="common">Bark spider</name>
    <name type="synonym">Caerostris bankana</name>
    <dbReference type="NCBI Taxonomy" id="172846"/>
    <lineage>
        <taxon>Eukaryota</taxon>
        <taxon>Metazoa</taxon>
        <taxon>Ecdysozoa</taxon>
        <taxon>Arthropoda</taxon>
        <taxon>Chelicerata</taxon>
        <taxon>Arachnida</taxon>
        <taxon>Araneae</taxon>
        <taxon>Araneomorphae</taxon>
        <taxon>Entelegynae</taxon>
        <taxon>Araneoidea</taxon>
        <taxon>Araneidae</taxon>
        <taxon>Caerostris</taxon>
    </lineage>
</organism>
<dbReference type="Proteomes" id="UP001054945">
    <property type="component" value="Unassembled WGS sequence"/>
</dbReference>
<dbReference type="AlphaFoldDB" id="A0AAV4PKV3"/>
<evidence type="ECO:0000313" key="2">
    <source>
        <dbReference type="Proteomes" id="UP001054945"/>
    </source>
</evidence>
<name>A0AAV4PKV3_CAEEX</name>
<evidence type="ECO:0000313" key="1">
    <source>
        <dbReference type="EMBL" id="GIX97719.1"/>
    </source>
</evidence>
<accession>A0AAV4PKV3</accession>
<sequence>MTRNHQNLTTTAADGYIISDGITPPPNAFSSSVQGQRIMIKLKGPTTKQVGSVNGFHRVIKQTIGLAINSSKTEGTPTTDYTIETLSASGILQKGVKIDEWGKNGYSERELPVRQPELNEEGVEMSRAASTWKRKLWPVRDFGKDNGFEEQY</sequence>
<protein>
    <submittedName>
        <fullName evidence="1">Uncharacterized protein</fullName>
    </submittedName>
</protein>
<proteinExistence type="predicted"/>
<reference evidence="1 2" key="1">
    <citation type="submission" date="2021-06" db="EMBL/GenBank/DDBJ databases">
        <title>Caerostris extrusa draft genome.</title>
        <authorList>
            <person name="Kono N."/>
            <person name="Arakawa K."/>
        </authorList>
    </citation>
    <scope>NUCLEOTIDE SEQUENCE [LARGE SCALE GENOMIC DNA]</scope>
</reference>
<comment type="caution">
    <text evidence="1">The sequence shown here is derived from an EMBL/GenBank/DDBJ whole genome shotgun (WGS) entry which is preliminary data.</text>
</comment>
<dbReference type="EMBL" id="BPLR01004813">
    <property type="protein sequence ID" value="GIX97719.1"/>
    <property type="molecule type" value="Genomic_DNA"/>
</dbReference>